<evidence type="ECO:0000313" key="1">
    <source>
        <dbReference type="EMBL" id="EHL97615.1"/>
    </source>
</evidence>
<keyword evidence="2" id="KW-1185">Reference proteome</keyword>
<comment type="caution">
    <text evidence="1">The sequence shown here is derived from an EMBL/GenBank/DDBJ whole genome shotgun (WGS) entry which is preliminary data.</text>
</comment>
<gene>
    <name evidence="1" type="ORF">HMPREF9103_01914</name>
</gene>
<reference evidence="1 2" key="1">
    <citation type="submission" date="2011-09" db="EMBL/GenBank/DDBJ databases">
        <authorList>
            <person name="Weinstock G."/>
            <person name="Sodergren E."/>
            <person name="Clifton S."/>
            <person name="Fulton L."/>
            <person name="Fulton B."/>
            <person name="Courtney L."/>
            <person name="Fronick C."/>
            <person name="Harrison M."/>
            <person name="Strong C."/>
            <person name="Farmer C."/>
            <person name="Delahaunty K."/>
            <person name="Markovic C."/>
            <person name="Hall O."/>
            <person name="Minx P."/>
            <person name="Tomlinson C."/>
            <person name="Mitreva M."/>
            <person name="Hou S."/>
            <person name="Chen J."/>
            <person name="Wollam A."/>
            <person name="Pepin K.H."/>
            <person name="Johnson M."/>
            <person name="Bhonagiri V."/>
            <person name="Zhang X."/>
            <person name="Suruliraj S."/>
            <person name="Warren W."/>
            <person name="Chinwalla A."/>
            <person name="Mardis E.R."/>
            <person name="Wilson R.K."/>
        </authorList>
    </citation>
    <scope>NUCLEOTIDE SEQUENCE [LARGE SCALE GENOMIC DNA]</scope>
    <source>
        <strain evidence="1 2">F0439</strain>
    </source>
</reference>
<name>G9ZQA7_9LACO</name>
<dbReference type="EMBL" id="AGEY01000115">
    <property type="protein sequence ID" value="EHL97615.1"/>
    <property type="molecule type" value="Genomic_DNA"/>
</dbReference>
<organism evidence="1 2">
    <name type="scientific">Lentilactobacillus parafarraginis F0439</name>
    <dbReference type="NCBI Taxonomy" id="797515"/>
    <lineage>
        <taxon>Bacteria</taxon>
        <taxon>Bacillati</taxon>
        <taxon>Bacillota</taxon>
        <taxon>Bacilli</taxon>
        <taxon>Lactobacillales</taxon>
        <taxon>Lactobacillaceae</taxon>
        <taxon>Lentilactobacillus</taxon>
    </lineage>
</organism>
<dbReference type="Proteomes" id="UP000004625">
    <property type="component" value="Unassembled WGS sequence"/>
</dbReference>
<sequence length="90" mass="10394">TNSEALISDMSDKVDLLLRQQRQRPMRPINVPQQVVADLSLSLNALENLEKRAELTNTDRLMLDRIINDISRPIHHLVRHSFHSKSLSQD</sequence>
<dbReference type="HOGENOM" id="CLU_2445910_0_0_9"/>
<evidence type="ECO:0000313" key="2">
    <source>
        <dbReference type="Proteomes" id="UP000004625"/>
    </source>
</evidence>
<protein>
    <submittedName>
        <fullName evidence="1">Uncharacterized protein</fullName>
    </submittedName>
</protein>
<proteinExistence type="predicted"/>
<feature type="non-terminal residue" evidence="1">
    <location>
        <position position="1"/>
    </location>
</feature>
<dbReference type="AlphaFoldDB" id="G9ZQA7"/>
<accession>G9ZQA7</accession>
<dbReference type="RefSeq" id="WP_008213412.1">
    <property type="nucleotide sequence ID" value="NZ_JH415001.1"/>
</dbReference>